<evidence type="ECO:0000256" key="2">
    <source>
        <dbReference type="ARBA" id="ARBA00004651"/>
    </source>
</evidence>
<gene>
    <name evidence="12" type="ORF">CRENBAI_004304</name>
</gene>
<evidence type="ECO:0008006" key="14">
    <source>
        <dbReference type="Google" id="ProtNLM"/>
    </source>
</evidence>
<evidence type="ECO:0000256" key="9">
    <source>
        <dbReference type="ARBA" id="ARBA00023136"/>
    </source>
</evidence>
<dbReference type="GO" id="GO:0005923">
    <property type="term" value="C:bicellular tight junction"/>
    <property type="evidence" value="ECO:0007669"/>
    <property type="project" value="UniProtKB-SubCell"/>
</dbReference>
<dbReference type="Pfam" id="PF13903">
    <property type="entry name" value="Claudin_2"/>
    <property type="match status" value="1"/>
</dbReference>
<keyword evidence="7" id="KW-0965">Cell junction</keyword>
<evidence type="ECO:0000256" key="3">
    <source>
        <dbReference type="ARBA" id="ARBA00008295"/>
    </source>
</evidence>
<proteinExistence type="inferred from homology"/>
<dbReference type="InterPro" id="IPR006187">
    <property type="entry name" value="Claudin"/>
</dbReference>
<feature type="transmembrane region" description="Helical" evidence="11">
    <location>
        <begin position="125"/>
        <end position="150"/>
    </location>
</feature>
<evidence type="ECO:0000256" key="7">
    <source>
        <dbReference type="ARBA" id="ARBA00022949"/>
    </source>
</evidence>
<comment type="subcellular location">
    <subcellularLocation>
        <location evidence="1">Cell junction</location>
        <location evidence="1">Tight junction</location>
    </subcellularLocation>
    <subcellularLocation>
        <location evidence="2">Cell membrane</location>
        <topology evidence="2">Multi-pass membrane protein</topology>
    </subcellularLocation>
</comment>
<evidence type="ECO:0000256" key="5">
    <source>
        <dbReference type="ARBA" id="ARBA00022475"/>
    </source>
</evidence>
<evidence type="ECO:0000313" key="12">
    <source>
        <dbReference type="EMBL" id="KAK5610470.1"/>
    </source>
</evidence>
<accession>A0AAV9RN36</accession>
<keyword evidence="5" id="KW-1003">Cell membrane</keyword>
<keyword evidence="13" id="KW-1185">Reference proteome</keyword>
<feature type="region of interest" description="Disordered" evidence="10">
    <location>
        <begin position="213"/>
        <end position="243"/>
    </location>
</feature>
<dbReference type="GO" id="GO:0005198">
    <property type="term" value="F:structural molecule activity"/>
    <property type="evidence" value="ECO:0007669"/>
    <property type="project" value="InterPro"/>
</dbReference>
<protein>
    <recommendedName>
        <fullName evidence="14">Claudin-34</fullName>
    </recommendedName>
</protein>
<reference evidence="12 13" key="1">
    <citation type="submission" date="2021-06" db="EMBL/GenBank/DDBJ databases">
        <authorList>
            <person name="Palmer J.M."/>
        </authorList>
    </citation>
    <scope>NUCLEOTIDE SEQUENCE [LARGE SCALE GENOMIC DNA]</scope>
    <source>
        <strain evidence="12 13">MEX-2019</strain>
        <tissue evidence="12">Muscle</tissue>
    </source>
</reference>
<feature type="transmembrane region" description="Helical" evidence="11">
    <location>
        <begin position="12"/>
        <end position="32"/>
    </location>
</feature>
<evidence type="ECO:0000256" key="4">
    <source>
        <dbReference type="ARBA" id="ARBA00022427"/>
    </source>
</evidence>
<comment type="similarity">
    <text evidence="3">Belongs to the claudin family.</text>
</comment>
<dbReference type="AlphaFoldDB" id="A0AAV9RN36"/>
<keyword evidence="9 11" id="KW-0472">Membrane</keyword>
<evidence type="ECO:0000256" key="1">
    <source>
        <dbReference type="ARBA" id="ARBA00004435"/>
    </source>
</evidence>
<evidence type="ECO:0000256" key="6">
    <source>
        <dbReference type="ARBA" id="ARBA00022692"/>
    </source>
</evidence>
<dbReference type="Proteomes" id="UP001311232">
    <property type="component" value="Unassembled WGS sequence"/>
</dbReference>
<dbReference type="EMBL" id="JAHHUM010001566">
    <property type="protein sequence ID" value="KAK5610470.1"/>
    <property type="molecule type" value="Genomic_DNA"/>
</dbReference>
<evidence type="ECO:0000256" key="11">
    <source>
        <dbReference type="SAM" id="Phobius"/>
    </source>
</evidence>
<evidence type="ECO:0000256" key="8">
    <source>
        <dbReference type="ARBA" id="ARBA00022989"/>
    </source>
</evidence>
<name>A0AAV9RN36_9TELE</name>
<dbReference type="PANTHER" id="PTHR12002">
    <property type="entry name" value="CLAUDIN"/>
    <property type="match status" value="1"/>
</dbReference>
<evidence type="ECO:0000256" key="10">
    <source>
        <dbReference type="SAM" id="MobiDB-lite"/>
    </source>
</evidence>
<feature type="compositionally biased region" description="Polar residues" evidence="10">
    <location>
        <begin position="220"/>
        <end position="230"/>
    </location>
</feature>
<evidence type="ECO:0000313" key="13">
    <source>
        <dbReference type="Proteomes" id="UP001311232"/>
    </source>
</evidence>
<keyword evidence="6 11" id="KW-0812">Transmembrane</keyword>
<keyword evidence="4" id="KW-0796">Tight junction</keyword>
<dbReference type="InterPro" id="IPR004031">
    <property type="entry name" value="PMP22/EMP/MP20/Claudin"/>
</dbReference>
<dbReference type="Gene3D" id="1.20.140.150">
    <property type="match status" value="1"/>
</dbReference>
<organism evidence="12 13">
    <name type="scientific">Crenichthys baileyi</name>
    <name type="common">White River springfish</name>
    <dbReference type="NCBI Taxonomy" id="28760"/>
    <lineage>
        <taxon>Eukaryota</taxon>
        <taxon>Metazoa</taxon>
        <taxon>Chordata</taxon>
        <taxon>Craniata</taxon>
        <taxon>Vertebrata</taxon>
        <taxon>Euteleostomi</taxon>
        <taxon>Actinopterygii</taxon>
        <taxon>Neopterygii</taxon>
        <taxon>Teleostei</taxon>
        <taxon>Neoteleostei</taxon>
        <taxon>Acanthomorphata</taxon>
        <taxon>Ovalentaria</taxon>
        <taxon>Atherinomorphae</taxon>
        <taxon>Cyprinodontiformes</taxon>
        <taxon>Goodeidae</taxon>
        <taxon>Crenichthys</taxon>
    </lineage>
</organism>
<sequence length="300" mass="33372">MTYLAHTAHTQFAALWLALIGWTLTAVAPGLVQWREWEVPDNEVVTSGVAWVGIWRACFNSHTHVSEGLISMYCRSISLTENFTPPEIAAGQVLMLLSLLVGLCGNAAGAYTMRNAYFGVKRVSLIFWGFITTGVLVLLAAALSLVPLIWNLKSVVTNQTIDFPSEFKLPKGPRSQHVGCGIGVGIVGSVLMVVSGMIFCSYRFPQRFKPRRDLGKREQLQQNGSAQSGARNEEEPIKPRRSTCSSLEEGFGWRPAHLNLFPAVQRILWLLENQRAAVRAPRRLPNTWKIRLESVLIQMV</sequence>
<feature type="transmembrane region" description="Helical" evidence="11">
    <location>
        <begin position="88"/>
        <end position="113"/>
    </location>
</feature>
<feature type="transmembrane region" description="Helical" evidence="11">
    <location>
        <begin position="182"/>
        <end position="202"/>
    </location>
</feature>
<comment type="caution">
    <text evidence="12">The sequence shown here is derived from an EMBL/GenBank/DDBJ whole genome shotgun (WGS) entry which is preliminary data.</text>
</comment>
<keyword evidence="8 11" id="KW-1133">Transmembrane helix</keyword>
<dbReference type="GO" id="GO:0005886">
    <property type="term" value="C:plasma membrane"/>
    <property type="evidence" value="ECO:0007669"/>
    <property type="project" value="UniProtKB-SubCell"/>
</dbReference>